<dbReference type="InterPro" id="IPR033121">
    <property type="entry name" value="PEPTIDASE_A1"/>
</dbReference>
<dbReference type="Gene3D" id="2.60.40.1960">
    <property type="match status" value="1"/>
</dbReference>
<feature type="domain" description="Peptidase A1" evidence="2">
    <location>
        <begin position="1"/>
        <end position="123"/>
    </location>
</feature>
<dbReference type="InterPro" id="IPR021109">
    <property type="entry name" value="Peptidase_aspartic_dom_sf"/>
</dbReference>
<dbReference type="Gene3D" id="2.40.70.10">
    <property type="entry name" value="Acid Proteases"/>
    <property type="match status" value="1"/>
</dbReference>
<keyword evidence="4" id="KW-1185">Reference proteome</keyword>
<dbReference type="STRING" id="147828.A0A4S2KIR9"/>
<evidence type="ECO:0000259" key="2">
    <source>
        <dbReference type="PROSITE" id="PS51767"/>
    </source>
</evidence>
<dbReference type="Pfam" id="PF00026">
    <property type="entry name" value="Asp"/>
    <property type="match status" value="1"/>
</dbReference>
<gene>
    <name evidence="3" type="ORF">CRM22_011023</name>
</gene>
<evidence type="ECO:0000313" key="4">
    <source>
        <dbReference type="Proteomes" id="UP000308267"/>
    </source>
</evidence>
<dbReference type="InterPro" id="IPR001461">
    <property type="entry name" value="Aspartic_peptidase_A1"/>
</dbReference>
<dbReference type="Proteomes" id="UP000308267">
    <property type="component" value="Unassembled WGS sequence"/>
</dbReference>
<dbReference type="SUPFAM" id="SSF50630">
    <property type="entry name" value="Acid proteases"/>
    <property type="match status" value="1"/>
</dbReference>
<dbReference type="OrthoDB" id="5853681at2759"/>
<dbReference type="GO" id="GO:0006508">
    <property type="term" value="P:proteolysis"/>
    <property type="evidence" value="ECO:0007669"/>
    <property type="project" value="InterPro"/>
</dbReference>
<dbReference type="PANTHER" id="PTHR47966:SF51">
    <property type="entry name" value="BETA-SITE APP-CLEAVING ENZYME, ISOFORM A-RELATED"/>
    <property type="match status" value="1"/>
</dbReference>
<reference evidence="3 4" key="1">
    <citation type="journal article" date="2019" name="BMC Genomics">
        <title>New insights from Opisthorchis felineus genome: update on genomics of the epidemiologically important liver flukes.</title>
        <authorList>
            <person name="Ershov N.I."/>
            <person name="Mordvinov V.A."/>
            <person name="Prokhortchouk E.B."/>
            <person name="Pakharukova M.Y."/>
            <person name="Gunbin K.V."/>
            <person name="Ustyantsev K."/>
            <person name="Genaev M.A."/>
            <person name="Blinov A.G."/>
            <person name="Mazur A."/>
            <person name="Boulygina E."/>
            <person name="Tsygankova S."/>
            <person name="Khrameeva E."/>
            <person name="Chekanov N."/>
            <person name="Fan G."/>
            <person name="Xiao A."/>
            <person name="Zhang H."/>
            <person name="Xu X."/>
            <person name="Yang H."/>
            <person name="Solovyev V."/>
            <person name="Lee S.M."/>
            <person name="Liu X."/>
            <person name="Afonnikov D.A."/>
            <person name="Skryabin K.G."/>
        </authorList>
    </citation>
    <scope>NUCLEOTIDE SEQUENCE [LARGE SCALE GENOMIC DNA]</scope>
    <source>
        <strain evidence="3">AK-0245</strain>
        <tissue evidence="3">Whole organism</tissue>
    </source>
</reference>
<protein>
    <recommendedName>
        <fullName evidence="2">Peptidase A1 domain-containing protein</fullName>
    </recommendedName>
</protein>
<dbReference type="GO" id="GO:0004190">
    <property type="term" value="F:aspartic-type endopeptidase activity"/>
    <property type="evidence" value="ECO:0007669"/>
    <property type="project" value="InterPro"/>
</dbReference>
<comment type="similarity">
    <text evidence="1">Belongs to the peptidase A1 family.</text>
</comment>
<evidence type="ECO:0000256" key="1">
    <source>
        <dbReference type="ARBA" id="ARBA00007447"/>
    </source>
</evidence>
<proteinExistence type="inferred from homology"/>
<evidence type="ECO:0000313" key="3">
    <source>
        <dbReference type="EMBL" id="TGZ47809.1"/>
    </source>
</evidence>
<name>A0A4S2KIR9_OPIFE</name>
<sequence>FLAPQSSSTLSHGKITFGGVNPEDYREEISYAAVLPGEFWRVQFRRMEVNGNTVAHDFIGIADTGTYLVICPYGTLLNLISQLGVYLEPEQQVDCKEADEFPEIIFSLDGFQLGFSRDLYVDR</sequence>
<feature type="non-terminal residue" evidence="3">
    <location>
        <position position="1"/>
    </location>
</feature>
<organism evidence="3 4">
    <name type="scientific">Opisthorchis felineus</name>
    <dbReference type="NCBI Taxonomy" id="147828"/>
    <lineage>
        <taxon>Eukaryota</taxon>
        <taxon>Metazoa</taxon>
        <taxon>Spiralia</taxon>
        <taxon>Lophotrochozoa</taxon>
        <taxon>Platyhelminthes</taxon>
        <taxon>Trematoda</taxon>
        <taxon>Digenea</taxon>
        <taxon>Opisthorchiida</taxon>
        <taxon>Opisthorchiata</taxon>
        <taxon>Opisthorchiidae</taxon>
        <taxon>Opisthorchis</taxon>
    </lineage>
</organism>
<dbReference type="EMBL" id="SJOL01011776">
    <property type="protein sequence ID" value="TGZ47809.1"/>
    <property type="molecule type" value="Genomic_DNA"/>
</dbReference>
<accession>A0A4S2KIR9</accession>
<dbReference type="PANTHER" id="PTHR47966">
    <property type="entry name" value="BETA-SITE APP-CLEAVING ENZYME, ISOFORM A-RELATED"/>
    <property type="match status" value="1"/>
</dbReference>
<dbReference type="PROSITE" id="PS51767">
    <property type="entry name" value="PEPTIDASE_A1"/>
    <property type="match status" value="1"/>
</dbReference>
<dbReference type="AlphaFoldDB" id="A0A4S2KIR9"/>
<comment type="caution">
    <text evidence="3">The sequence shown here is derived from an EMBL/GenBank/DDBJ whole genome shotgun (WGS) entry which is preliminary data.</text>
</comment>
<feature type="non-terminal residue" evidence="3">
    <location>
        <position position="123"/>
    </location>
</feature>